<evidence type="ECO:0000256" key="3">
    <source>
        <dbReference type="ARBA" id="ARBA00022723"/>
    </source>
</evidence>
<comment type="subunit">
    <text evidence="10">The complex is composed of six subunits: RnfA, RnfB, RnfC, RnfD, RnfE and RnfG.</text>
</comment>
<gene>
    <name evidence="10" type="primary">rnfB</name>
    <name evidence="14" type="ORF">SAMN04488692_11255</name>
</gene>
<dbReference type="InterPro" id="IPR017900">
    <property type="entry name" value="4Fe4S_Fe_S_CS"/>
</dbReference>
<feature type="binding site" evidence="10">
    <location>
        <position position="138"/>
    </location>
    <ligand>
        <name>[4Fe-4S] cluster</name>
        <dbReference type="ChEBI" id="CHEBI:49883"/>
        <label>2</label>
    </ligand>
</feature>
<feature type="domain" description="4Fe-4S ferredoxin-type" evidence="12">
    <location>
        <begin position="298"/>
        <end position="328"/>
    </location>
</feature>
<dbReference type="NCBIfam" id="TIGR01944">
    <property type="entry name" value="rnfB"/>
    <property type="match status" value="1"/>
</dbReference>
<evidence type="ECO:0000256" key="4">
    <source>
        <dbReference type="ARBA" id="ARBA00022737"/>
    </source>
</evidence>
<evidence type="ECO:0000256" key="7">
    <source>
        <dbReference type="ARBA" id="ARBA00023004"/>
    </source>
</evidence>
<keyword evidence="10" id="KW-1003">Cell membrane</keyword>
<reference evidence="14 15" key="1">
    <citation type="submission" date="2016-10" db="EMBL/GenBank/DDBJ databases">
        <authorList>
            <person name="de Groot N.N."/>
        </authorList>
    </citation>
    <scope>NUCLEOTIDE SEQUENCE [LARGE SCALE GENOMIC DNA]</scope>
    <source>
        <strain evidence="14 15">SLAS-1</strain>
    </source>
</reference>
<dbReference type="Pfam" id="PF04060">
    <property type="entry name" value="FeS"/>
    <property type="match status" value="1"/>
</dbReference>
<dbReference type="Pfam" id="PF12837">
    <property type="entry name" value="Fer4_6"/>
    <property type="match status" value="1"/>
</dbReference>
<dbReference type="OrthoDB" id="9789936at2"/>
<dbReference type="Gene3D" id="3.30.70.20">
    <property type="match status" value="3"/>
</dbReference>
<dbReference type="PROSITE" id="PS00198">
    <property type="entry name" value="4FE4S_FER_1"/>
    <property type="match status" value="3"/>
</dbReference>
<organism evidence="14 15">
    <name type="scientific">Halarsenatibacter silvermanii</name>
    <dbReference type="NCBI Taxonomy" id="321763"/>
    <lineage>
        <taxon>Bacteria</taxon>
        <taxon>Bacillati</taxon>
        <taxon>Bacillota</taxon>
        <taxon>Clostridia</taxon>
        <taxon>Halanaerobiales</taxon>
        <taxon>Halarsenatibacteraceae</taxon>
        <taxon>Halarsenatibacter</taxon>
    </lineage>
</organism>
<dbReference type="CDD" id="cd10549">
    <property type="entry name" value="MtMvhB_like"/>
    <property type="match status" value="2"/>
</dbReference>
<feature type="region of interest" description="Hydrophobic" evidence="10">
    <location>
        <begin position="1"/>
        <end position="27"/>
    </location>
</feature>
<protein>
    <recommendedName>
        <fullName evidence="10">Ion-translocating oxidoreductase complex subunit B</fullName>
        <ecNumber evidence="10">7.-.-.-</ecNumber>
    </recommendedName>
    <alternativeName>
        <fullName evidence="10">Rnf electron transport complex subunit B</fullName>
    </alternativeName>
</protein>
<evidence type="ECO:0000259" key="12">
    <source>
        <dbReference type="PROSITE" id="PS51379"/>
    </source>
</evidence>
<dbReference type="InterPro" id="IPR050395">
    <property type="entry name" value="4Fe4S_Ferredoxin_RnfB"/>
</dbReference>
<feature type="binding site" evidence="10">
    <location>
        <position position="172"/>
    </location>
    <ligand>
        <name>[4Fe-4S] cluster</name>
        <dbReference type="ChEBI" id="CHEBI:49883"/>
        <label>3</label>
    </ligand>
</feature>
<dbReference type="PROSITE" id="PS51656">
    <property type="entry name" value="4FE4S"/>
    <property type="match status" value="1"/>
</dbReference>
<feature type="binding site" evidence="10">
    <location>
        <position position="142"/>
    </location>
    <ligand>
        <name>[4Fe-4S] cluster</name>
        <dbReference type="ChEBI" id="CHEBI:49883"/>
        <label>2</label>
    </ligand>
</feature>
<feature type="domain" description="4Fe-4S ferredoxin-type" evidence="12">
    <location>
        <begin position="267"/>
        <end position="297"/>
    </location>
</feature>
<dbReference type="GO" id="GO:0005886">
    <property type="term" value="C:plasma membrane"/>
    <property type="evidence" value="ECO:0007669"/>
    <property type="project" value="UniProtKB-SubCell"/>
</dbReference>
<keyword evidence="6 10" id="KW-0249">Electron transport</keyword>
<keyword evidence="9 10" id="KW-0472">Membrane</keyword>
<dbReference type="GO" id="GO:0051539">
    <property type="term" value="F:4 iron, 4 sulfur cluster binding"/>
    <property type="evidence" value="ECO:0007669"/>
    <property type="project" value="UniProtKB-UniRule"/>
</dbReference>
<dbReference type="PANTHER" id="PTHR43560:SF1">
    <property type="entry name" value="ION-TRANSLOCATING OXIDOREDUCTASE COMPLEX SUBUNIT B"/>
    <property type="match status" value="1"/>
</dbReference>
<comment type="cofactor">
    <cofactor evidence="10">
        <name>[4Fe-4S] cluster</name>
        <dbReference type="ChEBI" id="CHEBI:49883"/>
    </cofactor>
    <text evidence="10">Binds 3 [4Fe-4S] clusters.</text>
</comment>
<dbReference type="Gene3D" id="1.10.15.40">
    <property type="entry name" value="Electron transport complex subunit B, putative Fe-S cluster"/>
    <property type="match status" value="1"/>
</dbReference>
<feature type="binding site" evidence="10">
    <location>
        <position position="50"/>
    </location>
    <ligand>
        <name>[4Fe-4S] cluster</name>
        <dbReference type="ChEBI" id="CHEBI:49883"/>
        <label>1</label>
    </ligand>
</feature>
<feature type="binding site" evidence="10">
    <location>
        <position position="58"/>
    </location>
    <ligand>
        <name>[4Fe-4S] cluster</name>
        <dbReference type="ChEBI" id="CHEBI:49883"/>
        <label>1</label>
    </ligand>
</feature>
<feature type="domain" description="4Fe-4S ferredoxin-type" evidence="12">
    <location>
        <begin position="163"/>
        <end position="192"/>
    </location>
</feature>
<evidence type="ECO:0000256" key="1">
    <source>
        <dbReference type="ARBA" id="ARBA00022448"/>
    </source>
</evidence>
<dbReference type="Proteomes" id="UP000199476">
    <property type="component" value="Unassembled WGS sequence"/>
</dbReference>
<dbReference type="PROSITE" id="PS51379">
    <property type="entry name" value="4FE4S_FER_2"/>
    <property type="match status" value="6"/>
</dbReference>
<dbReference type="RefSeq" id="WP_089760424.1">
    <property type="nucleotide sequence ID" value="NZ_FNGO01000012.1"/>
</dbReference>
<dbReference type="EC" id="7.-.-.-" evidence="10"/>
<dbReference type="InterPro" id="IPR007202">
    <property type="entry name" value="4Fe-4S_dom"/>
</dbReference>
<feature type="binding site" evidence="10">
    <location>
        <position position="53"/>
    </location>
    <ligand>
        <name>[4Fe-4S] cluster</name>
        <dbReference type="ChEBI" id="CHEBI:49883"/>
        <label>1</label>
    </ligand>
</feature>
<evidence type="ECO:0000256" key="10">
    <source>
        <dbReference type="HAMAP-Rule" id="MF_00463"/>
    </source>
</evidence>
<dbReference type="GO" id="GO:0022900">
    <property type="term" value="P:electron transport chain"/>
    <property type="evidence" value="ECO:0007669"/>
    <property type="project" value="UniProtKB-UniRule"/>
</dbReference>
<evidence type="ECO:0000313" key="15">
    <source>
        <dbReference type="Proteomes" id="UP000199476"/>
    </source>
</evidence>
<evidence type="ECO:0000256" key="2">
    <source>
        <dbReference type="ARBA" id="ARBA00022485"/>
    </source>
</evidence>
<feature type="binding site" evidence="10">
    <location>
        <position position="152"/>
    </location>
    <ligand>
        <name>[4Fe-4S] cluster</name>
        <dbReference type="ChEBI" id="CHEBI:49883"/>
        <label>3</label>
    </ligand>
</feature>
<dbReference type="AlphaFoldDB" id="A0A1G9PB21"/>
<keyword evidence="11" id="KW-1133">Transmembrane helix</keyword>
<comment type="similarity">
    <text evidence="10">Belongs to the 4Fe4S bacterial-type ferredoxin family. RnfB subfamily.</text>
</comment>
<feature type="domain" description="4Fe-4S ferredoxin-type" evidence="12">
    <location>
        <begin position="237"/>
        <end position="266"/>
    </location>
</feature>
<feature type="binding site" evidence="10">
    <location>
        <position position="148"/>
    </location>
    <ligand>
        <name>[4Fe-4S] cluster</name>
        <dbReference type="ChEBI" id="CHEBI:49883"/>
        <label>2</label>
    </ligand>
</feature>
<dbReference type="EMBL" id="FNGO01000012">
    <property type="protein sequence ID" value="SDL95691.1"/>
    <property type="molecule type" value="Genomic_DNA"/>
</dbReference>
<feature type="binding site" evidence="10">
    <location>
        <position position="178"/>
    </location>
    <ligand>
        <name>[4Fe-4S] cluster</name>
        <dbReference type="ChEBI" id="CHEBI:49883"/>
        <label>3</label>
    </ligand>
</feature>
<keyword evidence="2 10" id="KW-0004">4Fe-4S</keyword>
<evidence type="ECO:0000256" key="8">
    <source>
        <dbReference type="ARBA" id="ARBA00023014"/>
    </source>
</evidence>
<evidence type="ECO:0000259" key="13">
    <source>
        <dbReference type="PROSITE" id="PS51656"/>
    </source>
</evidence>
<keyword evidence="15" id="KW-1185">Reference proteome</keyword>
<dbReference type="Pfam" id="PF14697">
    <property type="entry name" value="Fer4_21"/>
    <property type="match status" value="1"/>
</dbReference>
<keyword evidence="8 10" id="KW-0411">Iron-sulfur</keyword>
<comment type="function">
    <text evidence="10">Part of a membrane-bound complex that couples electron transfer with translocation of ions across the membrane.</text>
</comment>
<evidence type="ECO:0000256" key="5">
    <source>
        <dbReference type="ARBA" id="ARBA00022967"/>
    </source>
</evidence>
<sequence length="330" mass="34877">MDSLFIYSLASMGGIAAILAAGLGIASRKFEVETDPKVDAVNEALPGANCGACGYAGCDGFAEAVVQGEAPAAGCPVGGEETAGAIADILDIEAESSEREVAQLLCQGGLEEAARSASYEGINSCRAASQINTLEKECIYGCIGYGDCREVCDFGAIKMNENGLPVVDEESCTACRECVNVCPHDLFILRPVSDKNHIRCMSNDPGKEVNKICQVGCIACQQCVKVCPVDAIEMEDDLAVLDYEKCINCGLCAEACPKDVIEFSGKKISEIEITENCIGCTRCAQECPVDAISGEAKEKHEIDDEKCVECGICYEVCPAEGAIVRELKGQ</sequence>
<evidence type="ECO:0000256" key="9">
    <source>
        <dbReference type="ARBA" id="ARBA00023136"/>
    </source>
</evidence>
<dbReference type="SUPFAM" id="SSF54862">
    <property type="entry name" value="4Fe-4S ferredoxins"/>
    <property type="match status" value="2"/>
</dbReference>
<dbReference type="InterPro" id="IPR010207">
    <property type="entry name" value="Elect_transpt_cplx_RnfB/RsxB"/>
</dbReference>
<accession>A0A1G9PB21</accession>
<keyword evidence="1 10" id="KW-0813">Transport</keyword>
<name>A0A1G9PB21_9FIRM</name>
<comment type="subcellular location">
    <subcellularLocation>
        <location evidence="10">Cell membrane</location>
    </subcellularLocation>
</comment>
<dbReference type="PANTHER" id="PTHR43560">
    <property type="entry name" value="ION-TRANSLOCATING OXIDOREDUCTASE COMPLEX SUBUNIT B"/>
    <property type="match status" value="1"/>
</dbReference>
<keyword evidence="11" id="KW-0812">Transmembrane</keyword>
<keyword evidence="5 10" id="KW-1278">Translocase</keyword>
<comment type="caution">
    <text evidence="10">Lacks conserved residue(s) required for the propagation of feature annotation.</text>
</comment>
<dbReference type="GO" id="GO:0009055">
    <property type="term" value="F:electron transfer activity"/>
    <property type="evidence" value="ECO:0007669"/>
    <property type="project" value="InterPro"/>
</dbReference>
<keyword evidence="4 10" id="KW-0677">Repeat</keyword>
<feature type="binding site" evidence="10">
    <location>
        <position position="182"/>
    </location>
    <ligand>
        <name>[4Fe-4S] cluster</name>
        <dbReference type="ChEBI" id="CHEBI:49883"/>
        <label>2</label>
    </ligand>
</feature>
<feature type="binding site" evidence="10">
    <location>
        <position position="75"/>
    </location>
    <ligand>
        <name>[4Fe-4S] cluster</name>
        <dbReference type="ChEBI" id="CHEBI:49883"/>
        <label>1</label>
    </ligand>
</feature>
<dbReference type="GO" id="GO:0046872">
    <property type="term" value="F:metal ion binding"/>
    <property type="evidence" value="ECO:0007669"/>
    <property type="project" value="UniProtKB-KW"/>
</dbReference>
<dbReference type="STRING" id="321763.SAMN04488692_11255"/>
<evidence type="ECO:0000313" key="14">
    <source>
        <dbReference type="EMBL" id="SDL95691.1"/>
    </source>
</evidence>
<feature type="binding site" evidence="10">
    <location>
        <position position="175"/>
    </location>
    <ligand>
        <name>[4Fe-4S] cluster</name>
        <dbReference type="ChEBI" id="CHEBI:49883"/>
        <label>3</label>
    </ligand>
</feature>
<keyword evidence="3 10" id="KW-0479">Metal-binding</keyword>
<feature type="transmembrane region" description="Helical" evidence="11">
    <location>
        <begin position="6"/>
        <end position="26"/>
    </location>
</feature>
<keyword evidence="7 10" id="KW-0408">Iron</keyword>
<evidence type="ECO:0000256" key="11">
    <source>
        <dbReference type="SAM" id="Phobius"/>
    </source>
</evidence>
<proteinExistence type="inferred from homology"/>
<evidence type="ECO:0000256" key="6">
    <source>
        <dbReference type="ARBA" id="ARBA00022982"/>
    </source>
</evidence>
<feature type="domain" description="4Fe-4S ferredoxin-type" evidence="12">
    <location>
        <begin position="205"/>
        <end position="236"/>
    </location>
</feature>
<feature type="domain" description="4Fe-4S ferredoxin-type" evidence="12">
    <location>
        <begin position="127"/>
        <end position="162"/>
    </location>
</feature>
<dbReference type="Pfam" id="PF12838">
    <property type="entry name" value="Fer4_7"/>
    <property type="match status" value="1"/>
</dbReference>
<feature type="domain" description="4Fe-4S" evidence="13">
    <location>
        <begin position="33"/>
        <end position="92"/>
    </location>
</feature>
<dbReference type="HAMAP" id="MF_00463">
    <property type="entry name" value="RsxB_RnfB"/>
    <property type="match status" value="1"/>
</dbReference>
<dbReference type="InterPro" id="IPR017896">
    <property type="entry name" value="4Fe4S_Fe-S-bd"/>
</dbReference>